<dbReference type="GO" id="GO:0005524">
    <property type="term" value="F:ATP binding"/>
    <property type="evidence" value="ECO:0007669"/>
    <property type="project" value="UniProtKB-UniRule"/>
</dbReference>
<evidence type="ECO:0000256" key="7">
    <source>
        <dbReference type="ARBA" id="ARBA00074706"/>
    </source>
</evidence>
<feature type="binding site" evidence="8">
    <location>
        <begin position="123"/>
        <end position="130"/>
    </location>
    <ligand>
        <name>ATP</name>
        <dbReference type="ChEBI" id="CHEBI:30616"/>
    </ligand>
</feature>
<dbReference type="InterPro" id="IPR034904">
    <property type="entry name" value="FSCA_dom_sf"/>
</dbReference>
<keyword evidence="3 8" id="KW-0067">ATP-binding</keyword>
<dbReference type="InterPro" id="IPR000808">
    <property type="entry name" value="Mrp-like_CS"/>
</dbReference>
<evidence type="ECO:0000313" key="10">
    <source>
        <dbReference type="EMBL" id="AIF20586.1"/>
    </source>
</evidence>
<dbReference type="InterPro" id="IPR027417">
    <property type="entry name" value="P-loop_NTPase"/>
</dbReference>
<name>A0A075HW77_9ARCH</name>
<dbReference type="InterPro" id="IPR044304">
    <property type="entry name" value="NUBPL-like"/>
</dbReference>
<dbReference type="Gene3D" id="3.40.50.300">
    <property type="entry name" value="P-loop containing nucleotide triphosphate hydrolases"/>
    <property type="match status" value="1"/>
</dbReference>
<dbReference type="InterPro" id="IPR033756">
    <property type="entry name" value="YlxH/NBP35"/>
</dbReference>
<evidence type="ECO:0000256" key="6">
    <source>
        <dbReference type="ARBA" id="ARBA00058094"/>
    </source>
</evidence>
<dbReference type="HAMAP" id="MF_02040">
    <property type="entry name" value="Mrp_NBP35"/>
    <property type="match status" value="1"/>
</dbReference>
<evidence type="ECO:0000256" key="5">
    <source>
        <dbReference type="ARBA" id="ARBA00023014"/>
    </source>
</evidence>
<dbReference type="GO" id="GO:0046872">
    <property type="term" value="F:metal ion binding"/>
    <property type="evidence" value="ECO:0007669"/>
    <property type="project" value="UniProtKB-KW"/>
</dbReference>
<dbReference type="FunFam" id="3.40.50.300:FF:001119">
    <property type="entry name" value="Iron-sulfur cluster carrier protein"/>
    <property type="match status" value="1"/>
</dbReference>
<dbReference type="Pfam" id="PF10609">
    <property type="entry name" value="ParA"/>
    <property type="match status" value="1"/>
</dbReference>
<keyword evidence="4 8" id="KW-0408">Iron</keyword>
<comment type="function">
    <text evidence="6 8">Binds and transfers iron-sulfur (Fe-S) clusters to target apoproteins. Can hydrolyze ATP.</text>
</comment>
<dbReference type="AlphaFoldDB" id="A0A075HW77"/>
<dbReference type="InterPro" id="IPR019591">
    <property type="entry name" value="Mrp/NBP35_ATP-bd"/>
</dbReference>
<reference evidence="10" key="1">
    <citation type="journal article" date="2014" name="Genome Biol. Evol.">
        <title>Pangenome evidence for extensive interdomain horizontal transfer affecting lineage core and shell genes in uncultured planktonic thaumarchaeota and euryarchaeota.</title>
        <authorList>
            <person name="Deschamps P."/>
            <person name="Zivanovic Y."/>
            <person name="Moreira D."/>
            <person name="Rodriguez-Valera F."/>
            <person name="Lopez-Garcia P."/>
        </authorList>
    </citation>
    <scope>NUCLEOTIDE SEQUENCE</scope>
</reference>
<keyword evidence="2 8" id="KW-0547">Nucleotide-binding</keyword>
<dbReference type="GO" id="GO:0016887">
    <property type="term" value="F:ATP hydrolysis activity"/>
    <property type="evidence" value="ECO:0007669"/>
    <property type="project" value="UniProtKB-UniRule"/>
</dbReference>
<proteinExistence type="inferred from homology"/>
<evidence type="ECO:0000256" key="2">
    <source>
        <dbReference type="ARBA" id="ARBA00022741"/>
    </source>
</evidence>
<dbReference type="GO" id="GO:0140663">
    <property type="term" value="F:ATP-dependent FeS chaperone activity"/>
    <property type="evidence" value="ECO:0007669"/>
    <property type="project" value="InterPro"/>
</dbReference>
<evidence type="ECO:0000256" key="1">
    <source>
        <dbReference type="ARBA" id="ARBA00022723"/>
    </source>
</evidence>
<dbReference type="PROSITE" id="PS01215">
    <property type="entry name" value="MRP"/>
    <property type="match status" value="1"/>
</dbReference>
<keyword evidence="5 8" id="KW-0411">Iron-sulfur</keyword>
<evidence type="ECO:0000256" key="3">
    <source>
        <dbReference type="ARBA" id="ARBA00022840"/>
    </source>
</evidence>
<dbReference type="PANTHER" id="PTHR42961:SF2">
    <property type="entry name" value="IRON-SULFUR PROTEIN NUBPL"/>
    <property type="match status" value="1"/>
</dbReference>
<feature type="domain" description="MIP18 family-like" evidence="9">
    <location>
        <begin position="6"/>
        <end position="75"/>
    </location>
</feature>
<comment type="similarity">
    <text evidence="8">Belongs to the Mrp/NBP35 ATP-binding proteins family.</text>
</comment>
<keyword evidence="1 8" id="KW-0479">Metal-binding</keyword>
<accession>A0A075HW77</accession>
<dbReference type="SUPFAM" id="SSF117916">
    <property type="entry name" value="Fe-S cluster assembly (FSCA) domain-like"/>
    <property type="match status" value="1"/>
</dbReference>
<dbReference type="InterPro" id="IPR002744">
    <property type="entry name" value="MIP18-like"/>
</dbReference>
<protein>
    <recommendedName>
        <fullName evidence="7 8">Iron-sulfur cluster carrier protein</fullName>
    </recommendedName>
</protein>
<evidence type="ECO:0000256" key="8">
    <source>
        <dbReference type="HAMAP-Rule" id="MF_02040"/>
    </source>
</evidence>
<dbReference type="EMBL" id="KF901169">
    <property type="protein sequence ID" value="AIF20586.1"/>
    <property type="molecule type" value="Genomic_DNA"/>
</dbReference>
<dbReference type="PANTHER" id="PTHR42961">
    <property type="entry name" value="IRON-SULFUR PROTEIN NUBPL"/>
    <property type="match status" value="1"/>
</dbReference>
<evidence type="ECO:0000259" key="9">
    <source>
        <dbReference type="Pfam" id="PF01883"/>
    </source>
</evidence>
<keyword evidence="8" id="KW-0378">Hydrolase</keyword>
<dbReference type="SUPFAM" id="SSF52540">
    <property type="entry name" value="P-loop containing nucleoside triphosphate hydrolases"/>
    <property type="match status" value="1"/>
</dbReference>
<evidence type="ECO:0000256" key="4">
    <source>
        <dbReference type="ARBA" id="ARBA00023004"/>
    </source>
</evidence>
<dbReference type="Gene3D" id="3.30.300.130">
    <property type="entry name" value="Fe-S cluster assembly (FSCA)"/>
    <property type="match status" value="1"/>
</dbReference>
<dbReference type="GO" id="GO:0051539">
    <property type="term" value="F:4 iron, 4 sulfur cluster binding"/>
    <property type="evidence" value="ECO:0007669"/>
    <property type="project" value="TreeGrafter"/>
</dbReference>
<organism evidence="10">
    <name type="scientific">uncultured marine thaumarchaeote KM3_90_H07</name>
    <dbReference type="NCBI Taxonomy" id="1456345"/>
    <lineage>
        <taxon>Archaea</taxon>
        <taxon>Nitrososphaerota</taxon>
        <taxon>environmental samples</taxon>
    </lineage>
</organism>
<dbReference type="CDD" id="cd02037">
    <property type="entry name" value="Mrp_NBP35"/>
    <property type="match status" value="1"/>
</dbReference>
<sequence>MISEKELKDSLTNVMDPEIHMNIVELNMVREIKVNGNNVDVLIALTVAGCPLADTIKKDVRNELMKFDEVKEVSVETTVMTKEELDELKGIVQNNRGAQQSQDQLISRLDKKKNENLIAVVSGKGGVGKSSMTAILASELKRSGYNVGILDADVTGPSQAKIFGVTKRLMKGKNGIIPAETSSGLKLISVNLMLDNPEMPTVWRGPIINNLIRQLYTDVDWGDIDYLLIDLPPGTGDAPLTVFQSLPLSGIVLVSTPQDLSKMIVSKSANMATMLKIPLLGLVENMSYLECKHCGDKNFILGESRSEEFAERLGTKLLARLPFETDIAELCDQGKIEEYQNKEISNTIEMIKNIIEEQKDKTSIENIVNSAGGNLSPAWDKSEEQKRNLS</sequence>
<dbReference type="GO" id="GO:0016226">
    <property type="term" value="P:iron-sulfur cluster assembly"/>
    <property type="evidence" value="ECO:0007669"/>
    <property type="project" value="InterPro"/>
</dbReference>
<comment type="subunit">
    <text evidence="8">Homodimer.</text>
</comment>
<dbReference type="Pfam" id="PF01883">
    <property type="entry name" value="FeS_assembly_P"/>
    <property type="match status" value="1"/>
</dbReference>